<evidence type="ECO:0000313" key="4">
    <source>
        <dbReference type="EMBL" id="AWT25468.1"/>
    </source>
</evidence>
<dbReference type="EMBL" id="CP024988">
    <property type="protein sequence ID" value="AWT25468.1"/>
    <property type="molecule type" value="Genomic_DNA"/>
</dbReference>
<evidence type="ECO:0000256" key="1">
    <source>
        <dbReference type="ARBA" id="ARBA00023015"/>
    </source>
</evidence>
<protein>
    <submittedName>
        <fullName evidence="4">HTH-type transcriptional regulator NimR</fullName>
    </submittedName>
</protein>
<accession>A0A2Z3YN07</accession>
<dbReference type="SMART" id="SM00342">
    <property type="entry name" value="HTH_ARAC"/>
    <property type="match status" value="1"/>
</dbReference>
<dbReference type="Gene3D" id="1.10.10.60">
    <property type="entry name" value="Homeodomain-like"/>
    <property type="match status" value="1"/>
</dbReference>
<dbReference type="SUPFAM" id="SSF51182">
    <property type="entry name" value="RmlC-like cupins"/>
    <property type="match status" value="1"/>
</dbReference>
<dbReference type="InterPro" id="IPR009057">
    <property type="entry name" value="Homeodomain-like_sf"/>
</dbReference>
<dbReference type="PROSITE" id="PS01124">
    <property type="entry name" value="HTH_ARAC_FAMILY_2"/>
    <property type="match status" value="1"/>
</dbReference>
<gene>
    <name evidence="4" type="primary">nimR_1</name>
    <name evidence="4" type="ORF">Csp1_06560</name>
</gene>
<keyword evidence="2" id="KW-0804">Transcription</keyword>
<dbReference type="PANTHER" id="PTHR11019">
    <property type="entry name" value="HTH-TYPE TRANSCRIPTIONAL REGULATOR NIMR"/>
    <property type="match status" value="1"/>
</dbReference>
<dbReference type="KEGG" id="cpre:Csp1_06560"/>
<sequence>MPLPRSADTAAALVHIPATDLAERVHTGEHLLLWQVRGESDFRLRTPTDSTAEHRQLTAGHALWLPAGVLHSVHVNANSTMIPTFYPVASTATRLSGPVVVPVDPVLQVLILAQLQQTTTAIRPRANISRQVLSLLEDAPKIMDSLPTPTSSPARTIAEAIRFNPGDERTLAELAESVHTSLRTVQRQFTAETGISIRQWRTRVRLTAAAQLLRAGGTLAAVANRVGYADVSSFCRAFKAHHSMTTGEYLRRYGRN</sequence>
<evidence type="ECO:0000256" key="2">
    <source>
        <dbReference type="ARBA" id="ARBA00023163"/>
    </source>
</evidence>
<dbReference type="OrthoDB" id="2039152at2"/>
<reference evidence="5" key="1">
    <citation type="submission" date="2017-11" db="EMBL/GenBank/DDBJ databases">
        <title>Otitis media/interna in a cat caused by the recently described species Corynebacterium provencense.</title>
        <authorList>
            <person name="Kittl S."/>
            <person name="Brodard I."/>
            <person name="Rychener L."/>
            <person name="Jores J."/>
            <person name="Roosje P."/>
            <person name="Gobeli Brawand S."/>
        </authorList>
    </citation>
    <scope>NUCLEOTIDE SEQUENCE [LARGE SCALE GENOMIC DNA]</scope>
    <source>
        <strain evidence="5">17KM38</strain>
    </source>
</reference>
<dbReference type="RefSeq" id="WP_110481056.1">
    <property type="nucleotide sequence ID" value="NZ_CP024988.1"/>
</dbReference>
<evidence type="ECO:0000259" key="3">
    <source>
        <dbReference type="PROSITE" id="PS01124"/>
    </source>
</evidence>
<proteinExistence type="predicted"/>
<dbReference type="GO" id="GO:0003700">
    <property type="term" value="F:DNA-binding transcription factor activity"/>
    <property type="evidence" value="ECO:0007669"/>
    <property type="project" value="InterPro"/>
</dbReference>
<feature type="domain" description="HTH araC/xylS-type" evidence="3">
    <location>
        <begin position="155"/>
        <end position="252"/>
    </location>
</feature>
<dbReference type="InterPro" id="IPR018060">
    <property type="entry name" value="HTH_AraC"/>
</dbReference>
<dbReference type="STRING" id="1737425.GCA_900049755_00717"/>
<dbReference type="InterPro" id="IPR011051">
    <property type="entry name" value="RmlC_Cupin_sf"/>
</dbReference>
<organism evidence="4 5">
    <name type="scientific">Corynebacterium provencense</name>
    <dbReference type="NCBI Taxonomy" id="1737425"/>
    <lineage>
        <taxon>Bacteria</taxon>
        <taxon>Bacillati</taxon>
        <taxon>Actinomycetota</taxon>
        <taxon>Actinomycetes</taxon>
        <taxon>Mycobacteriales</taxon>
        <taxon>Corynebacteriaceae</taxon>
        <taxon>Corynebacterium</taxon>
    </lineage>
</organism>
<dbReference type="GO" id="GO:0043565">
    <property type="term" value="F:sequence-specific DNA binding"/>
    <property type="evidence" value="ECO:0007669"/>
    <property type="project" value="InterPro"/>
</dbReference>
<dbReference type="SUPFAM" id="SSF46689">
    <property type="entry name" value="Homeodomain-like"/>
    <property type="match status" value="2"/>
</dbReference>
<dbReference type="AlphaFoldDB" id="A0A2Z3YN07"/>
<dbReference type="Proteomes" id="UP000247696">
    <property type="component" value="Chromosome"/>
</dbReference>
<dbReference type="Pfam" id="PF12833">
    <property type="entry name" value="HTH_18"/>
    <property type="match status" value="1"/>
</dbReference>
<keyword evidence="1" id="KW-0805">Transcription regulation</keyword>
<dbReference type="PANTHER" id="PTHR11019:SF199">
    <property type="entry name" value="HTH-TYPE TRANSCRIPTIONAL REGULATOR NIMR"/>
    <property type="match status" value="1"/>
</dbReference>
<keyword evidence="5" id="KW-1185">Reference proteome</keyword>
<evidence type="ECO:0000313" key="5">
    <source>
        <dbReference type="Proteomes" id="UP000247696"/>
    </source>
</evidence>
<name>A0A2Z3YN07_9CORY</name>